<evidence type="ECO:0000313" key="3">
    <source>
        <dbReference type="EMBL" id="QJB67970.1"/>
    </source>
</evidence>
<dbReference type="KEGG" id="phao:HF685_00465"/>
<accession>A0A6H2DHW3</accession>
<dbReference type="Proteomes" id="UP000501600">
    <property type="component" value="Chromosome"/>
</dbReference>
<keyword evidence="4" id="KW-1185">Reference proteome</keyword>
<evidence type="ECO:0000256" key="2">
    <source>
        <dbReference type="SAM" id="Phobius"/>
    </source>
</evidence>
<feature type="transmembrane region" description="Helical" evidence="2">
    <location>
        <begin position="7"/>
        <end position="23"/>
    </location>
</feature>
<feature type="transmembrane region" description="Helical" evidence="2">
    <location>
        <begin position="43"/>
        <end position="59"/>
    </location>
</feature>
<keyword evidence="2" id="KW-0472">Membrane</keyword>
<reference evidence="3 4" key="1">
    <citation type="submission" date="2020-04" db="EMBL/GenBank/DDBJ databases">
        <title>Genome sequence for Sphingorhabdus sp. strain M1.</title>
        <authorList>
            <person name="Park S.-J."/>
        </authorList>
    </citation>
    <scope>NUCLEOTIDE SEQUENCE [LARGE SCALE GENOMIC DNA]</scope>
    <source>
        <strain evidence="3 4">JK6</strain>
    </source>
</reference>
<evidence type="ECO:0000256" key="1">
    <source>
        <dbReference type="SAM" id="MobiDB-lite"/>
    </source>
</evidence>
<evidence type="ECO:0000313" key="4">
    <source>
        <dbReference type="Proteomes" id="UP000501600"/>
    </source>
</evidence>
<keyword evidence="2" id="KW-0812">Transmembrane</keyword>
<proteinExistence type="predicted"/>
<feature type="region of interest" description="Disordered" evidence="1">
    <location>
        <begin position="77"/>
        <end position="117"/>
    </location>
</feature>
<dbReference type="AlphaFoldDB" id="A0A6H2DHW3"/>
<protein>
    <submittedName>
        <fullName evidence="3">LapA family protein</fullName>
    </submittedName>
</protein>
<keyword evidence="2" id="KW-1133">Transmembrane helix</keyword>
<sequence>MQFIKILLWVLLLVGCFIFWWSNETRSSLDVGAAIIEARVSTFALGAFLAGFVPTWLLWRTSSWRLKRRIKTLEDAARPNYTAPPPAPAPLDLSKEQISTSPAKPAVSPENTDKAGT</sequence>
<dbReference type="EMBL" id="CP051217">
    <property type="protein sequence ID" value="QJB67970.1"/>
    <property type="molecule type" value="Genomic_DNA"/>
</dbReference>
<gene>
    <name evidence="3" type="ORF">HF685_00465</name>
</gene>
<dbReference type="RefSeq" id="WP_168817637.1">
    <property type="nucleotide sequence ID" value="NZ_CP051217.1"/>
</dbReference>
<name>A0A6H2DHW3_9SPHN</name>
<dbReference type="PROSITE" id="PS51257">
    <property type="entry name" value="PROKAR_LIPOPROTEIN"/>
    <property type="match status" value="1"/>
</dbReference>
<organism evidence="3 4">
    <name type="scientific">Parasphingorhabdus halotolerans</name>
    <dbReference type="NCBI Taxonomy" id="2725558"/>
    <lineage>
        <taxon>Bacteria</taxon>
        <taxon>Pseudomonadati</taxon>
        <taxon>Pseudomonadota</taxon>
        <taxon>Alphaproteobacteria</taxon>
        <taxon>Sphingomonadales</taxon>
        <taxon>Sphingomonadaceae</taxon>
        <taxon>Parasphingorhabdus</taxon>
    </lineage>
</organism>